<proteinExistence type="predicted"/>
<comment type="caution">
    <text evidence="1">The sequence shown here is derived from an EMBL/GenBank/DDBJ whole genome shotgun (WGS) entry which is preliminary data.</text>
</comment>
<dbReference type="EMBL" id="JAGTJR010000074">
    <property type="protein sequence ID" value="KAH7016661.1"/>
    <property type="molecule type" value="Genomic_DNA"/>
</dbReference>
<organism evidence="1 2">
    <name type="scientific">Macrophomina phaseolina</name>
    <dbReference type="NCBI Taxonomy" id="35725"/>
    <lineage>
        <taxon>Eukaryota</taxon>
        <taxon>Fungi</taxon>
        <taxon>Dikarya</taxon>
        <taxon>Ascomycota</taxon>
        <taxon>Pezizomycotina</taxon>
        <taxon>Dothideomycetes</taxon>
        <taxon>Dothideomycetes incertae sedis</taxon>
        <taxon>Botryosphaeriales</taxon>
        <taxon>Botryosphaeriaceae</taxon>
        <taxon>Macrophomina</taxon>
    </lineage>
</organism>
<accession>A0ABQ8FRJ2</accession>
<evidence type="ECO:0000313" key="2">
    <source>
        <dbReference type="Proteomes" id="UP000774617"/>
    </source>
</evidence>
<gene>
    <name evidence="1" type="ORF">B0J12DRAFT_775500</name>
</gene>
<keyword evidence="2" id="KW-1185">Reference proteome</keyword>
<reference evidence="1 2" key="1">
    <citation type="journal article" date="2021" name="Nat. Commun.">
        <title>Genetic determinants of endophytism in the Arabidopsis root mycobiome.</title>
        <authorList>
            <person name="Mesny F."/>
            <person name="Miyauchi S."/>
            <person name="Thiergart T."/>
            <person name="Pickel B."/>
            <person name="Atanasova L."/>
            <person name="Karlsson M."/>
            <person name="Huettel B."/>
            <person name="Barry K.W."/>
            <person name="Haridas S."/>
            <person name="Chen C."/>
            <person name="Bauer D."/>
            <person name="Andreopoulos W."/>
            <person name="Pangilinan J."/>
            <person name="LaButti K."/>
            <person name="Riley R."/>
            <person name="Lipzen A."/>
            <person name="Clum A."/>
            <person name="Drula E."/>
            <person name="Henrissat B."/>
            <person name="Kohler A."/>
            <person name="Grigoriev I.V."/>
            <person name="Martin F.M."/>
            <person name="Hacquard S."/>
        </authorList>
    </citation>
    <scope>NUCLEOTIDE SEQUENCE [LARGE SCALE GENOMIC DNA]</scope>
    <source>
        <strain evidence="1 2">MPI-SDFR-AT-0080</strain>
    </source>
</reference>
<protein>
    <submittedName>
        <fullName evidence="1">Uncharacterized protein</fullName>
    </submittedName>
</protein>
<evidence type="ECO:0000313" key="1">
    <source>
        <dbReference type="EMBL" id="KAH7016661.1"/>
    </source>
</evidence>
<name>A0ABQ8FRJ2_9PEZI</name>
<sequence>MKVLSRLARLESSTRWKDFRSNPEPPSSLPPVISVEYVVVLRTEGSRAAQIVEERSMDIFVVGESHNYGKVLVWIDAAPGALSSKVQPRAFERVKLCCVIGYERLAEKSRPAIDVNLGEDFGKLEAFMRRFSADAKKGLTVKAICRHVKASATTVEESITQLAEALLPDPATAHLSGQLAHMRAFIKSLAVIQAYF</sequence>
<dbReference type="Proteomes" id="UP000774617">
    <property type="component" value="Unassembled WGS sequence"/>
</dbReference>